<organism evidence="1">
    <name type="scientific">uncultured bacterium</name>
    <name type="common">gcode 4</name>
    <dbReference type="NCBI Taxonomy" id="1234023"/>
    <lineage>
        <taxon>Bacteria</taxon>
        <taxon>environmental samples</taxon>
    </lineage>
</organism>
<comment type="caution">
    <text evidence="1">The sequence shown here is derived from an EMBL/GenBank/DDBJ whole genome shotgun (WGS) entry which is preliminary data.</text>
</comment>
<protein>
    <submittedName>
        <fullName evidence="1">Uncharacterized protein</fullName>
    </submittedName>
</protein>
<name>K2AXB9_9BACT</name>
<evidence type="ECO:0000313" key="1">
    <source>
        <dbReference type="EMBL" id="EKD66396.1"/>
    </source>
</evidence>
<feature type="non-terminal residue" evidence="1">
    <location>
        <position position="1"/>
    </location>
</feature>
<accession>K2AXB9</accession>
<gene>
    <name evidence="1" type="ORF">ACD_49C00046G0001</name>
</gene>
<dbReference type="EMBL" id="AMFJ01021632">
    <property type="protein sequence ID" value="EKD66396.1"/>
    <property type="molecule type" value="Genomic_DNA"/>
</dbReference>
<reference evidence="1" key="1">
    <citation type="journal article" date="2012" name="Science">
        <title>Fermentation, hydrogen, and sulfur metabolism in multiple uncultivated bacterial phyla.</title>
        <authorList>
            <person name="Wrighton K.C."/>
            <person name="Thomas B.C."/>
            <person name="Sharon I."/>
            <person name="Miller C.S."/>
            <person name="Castelle C.J."/>
            <person name="VerBerkmoes N.C."/>
            <person name="Wilkins M.J."/>
            <person name="Hettich R.L."/>
            <person name="Lipton M.S."/>
            <person name="Williams K.H."/>
            <person name="Long P.E."/>
            <person name="Banfield J.F."/>
        </authorList>
    </citation>
    <scope>NUCLEOTIDE SEQUENCE [LARGE SCALE GENOMIC DNA]</scope>
</reference>
<proteinExistence type="predicted"/>
<sequence>STTPFSILWEGINSSRFKHIDGVIVELLVEIFHGIEMKFDRIVKREFFFYGTKRSGGIVVVECIETKKFSFRFDESSKKRIGSLHFVQKHIHDFVLEFFGSVARFHNRGISAEFHIGSPVLDDSRVDIPESDLGLFTVINCTERFVGFSADFPVGTRSETSDLLIGDGFFHAVDFYLKRVGIRQLFSEPLDHPESSRFFV</sequence>
<dbReference type="AlphaFoldDB" id="K2AXB9"/>